<proteinExistence type="predicted"/>
<reference evidence="2" key="1">
    <citation type="submission" date="2016-11" db="UniProtKB">
        <authorList>
            <consortium name="WormBaseParasite"/>
        </authorList>
    </citation>
    <scope>IDENTIFICATION</scope>
    <source>
        <strain evidence="2">KR3021</strain>
    </source>
</reference>
<name>A0AC35TGX8_9BILA</name>
<accession>A0AC35TGX8</accession>
<dbReference type="Proteomes" id="UP000095286">
    <property type="component" value="Unplaced"/>
</dbReference>
<sequence>MLSNLLFYEGNTLSYFASNQKIISASTPYSETDYRSRLKLKLVVDIGQDEEFGEFVMNVLRQKKDGRTEDITYPLTCPYCERGCYSSIHWLKRSCRGTRTTAAKLNEDKEFIGKRFWEESALDNSAKCSHIYLARDIERVTKYTGVSAPPEQQKNEGPVTRF</sequence>
<evidence type="ECO:0000313" key="1">
    <source>
        <dbReference type="Proteomes" id="UP000095286"/>
    </source>
</evidence>
<protein>
    <submittedName>
        <fullName evidence="2">Zf-RVT domain-containing protein</fullName>
    </submittedName>
</protein>
<evidence type="ECO:0000313" key="2">
    <source>
        <dbReference type="WBParaSite" id="RSKR_0000048900.1"/>
    </source>
</evidence>
<dbReference type="WBParaSite" id="RSKR_0000048900.1">
    <property type="protein sequence ID" value="RSKR_0000048900.1"/>
    <property type="gene ID" value="RSKR_0000048900"/>
</dbReference>
<organism evidence="1 2">
    <name type="scientific">Rhabditophanes sp. KR3021</name>
    <dbReference type="NCBI Taxonomy" id="114890"/>
    <lineage>
        <taxon>Eukaryota</taxon>
        <taxon>Metazoa</taxon>
        <taxon>Ecdysozoa</taxon>
        <taxon>Nematoda</taxon>
        <taxon>Chromadorea</taxon>
        <taxon>Rhabditida</taxon>
        <taxon>Tylenchina</taxon>
        <taxon>Panagrolaimomorpha</taxon>
        <taxon>Strongyloidoidea</taxon>
        <taxon>Alloionematidae</taxon>
        <taxon>Rhabditophanes</taxon>
    </lineage>
</organism>